<name>A0A644ZNB1_9ZZZZ</name>
<proteinExistence type="predicted"/>
<protein>
    <submittedName>
        <fullName evidence="1">Uncharacterized protein</fullName>
    </submittedName>
</protein>
<comment type="caution">
    <text evidence="1">The sequence shown here is derived from an EMBL/GenBank/DDBJ whole genome shotgun (WGS) entry which is preliminary data.</text>
</comment>
<dbReference type="AlphaFoldDB" id="A0A644ZNB1"/>
<sequence>MRNGEVIFFVSSQVVDDIGNLMRVPVDTAVRRFNEAIFVDFCITGQAVDQSDIRALRRFDRTHTAIVGIVNVSDFISSTVSRQTAGS</sequence>
<accession>A0A644ZNB1</accession>
<reference evidence="1" key="1">
    <citation type="submission" date="2019-08" db="EMBL/GenBank/DDBJ databases">
        <authorList>
            <person name="Kucharzyk K."/>
            <person name="Murdoch R.W."/>
            <person name="Higgins S."/>
            <person name="Loffler F."/>
        </authorList>
    </citation>
    <scope>NUCLEOTIDE SEQUENCE</scope>
</reference>
<dbReference type="EMBL" id="VSSQ01008563">
    <property type="protein sequence ID" value="MPM39214.1"/>
    <property type="molecule type" value="Genomic_DNA"/>
</dbReference>
<organism evidence="1">
    <name type="scientific">bioreactor metagenome</name>
    <dbReference type="NCBI Taxonomy" id="1076179"/>
    <lineage>
        <taxon>unclassified sequences</taxon>
        <taxon>metagenomes</taxon>
        <taxon>ecological metagenomes</taxon>
    </lineage>
</organism>
<evidence type="ECO:0000313" key="1">
    <source>
        <dbReference type="EMBL" id="MPM39214.1"/>
    </source>
</evidence>
<gene>
    <name evidence="1" type="ORF">SDC9_85847</name>
</gene>